<dbReference type="eggNOG" id="KOG2245">
    <property type="taxonomic scope" value="Eukaryota"/>
</dbReference>
<feature type="domain" description="Poly(A) polymerase RNA-binding" evidence="15">
    <location>
        <begin position="508"/>
        <end position="553"/>
    </location>
</feature>
<keyword evidence="6" id="KW-0507">mRNA processing</keyword>
<dbReference type="GO" id="GO:1990817">
    <property type="term" value="F:poly(A) RNA polymerase activity"/>
    <property type="evidence" value="ECO:0007669"/>
    <property type="project" value="UniProtKB-EC"/>
</dbReference>
<dbReference type="OMA" id="NEVDKFM"/>
<dbReference type="Gene3D" id="1.10.1410.10">
    <property type="match status" value="1"/>
</dbReference>
<dbReference type="InterPro" id="IPR007010">
    <property type="entry name" value="PolA_pol_RNA-bd_dom"/>
</dbReference>
<dbReference type="GO" id="GO:0031123">
    <property type="term" value="P:RNA 3'-end processing"/>
    <property type="evidence" value="ECO:0007669"/>
    <property type="project" value="InterPro"/>
</dbReference>
<comment type="subcellular location">
    <subcellularLocation>
        <location evidence="3">Nucleus</location>
    </subcellularLocation>
</comment>
<dbReference type="OrthoDB" id="412748at2759"/>
<evidence type="ECO:0000256" key="4">
    <source>
        <dbReference type="ARBA" id="ARBA00010912"/>
    </source>
</evidence>
<dbReference type="EC" id="2.7.7.19" evidence="5"/>
<evidence type="ECO:0000256" key="12">
    <source>
        <dbReference type="ARBA" id="ARBA00023242"/>
    </source>
</evidence>
<dbReference type="EnsemblMetazoa" id="CPIJ016239-RA">
    <property type="protein sequence ID" value="CPIJ016239-PA"/>
    <property type="gene ID" value="CPIJ016239"/>
</dbReference>
<dbReference type="VEuPathDB" id="VectorBase:CPIJ016239"/>
<dbReference type="SUPFAM" id="SSF81631">
    <property type="entry name" value="PAP/OAS1 substrate-binding domain"/>
    <property type="match status" value="1"/>
</dbReference>
<keyword evidence="8" id="KW-0479">Metal-binding</keyword>
<dbReference type="Proteomes" id="UP000002320">
    <property type="component" value="Unassembled WGS sequence"/>
</dbReference>
<dbReference type="InterPro" id="IPR011068">
    <property type="entry name" value="NuclTrfase_I-like_C"/>
</dbReference>
<dbReference type="EMBL" id="DS232532">
    <property type="protein sequence ID" value="EDS43094.1"/>
    <property type="molecule type" value="Genomic_DNA"/>
</dbReference>
<evidence type="ECO:0000256" key="3">
    <source>
        <dbReference type="ARBA" id="ARBA00004123"/>
    </source>
</evidence>
<comment type="catalytic activity">
    <reaction evidence="13">
        <text>RNA(n) + ATP = RNA(n)-3'-adenine ribonucleotide + diphosphate</text>
        <dbReference type="Rhea" id="RHEA:11332"/>
        <dbReference type="Rhea" id="RHEA-COMP:14527"/>
        <dbReference type="Rhea" id="RHEA-COMP:17347"/>
        <dbReference type="ChEBI" id="CHEBI:30616"/>
        <dbReference type="ChEBI" id="CHEBI:33019"/>
        <dbReference type="ChEBI" id="CHEBI:140395"/>
        <dbReference type="ChEBI" id="CHEBI:173115"/>
        <dbReference type="EC" id="2.7.7.19"/>
    </reaction>
</comment>
<dbReference type="GO" id="GO:0005634">
    <property type="term" value="C:nucleus"/>
    <property type="evidence" value="ECO:0007669"/>
    <property type="project" value="UniProtKB-SubCell"/>
</dbReference>
<dbReference type="GO" id="GO:0006397">
    <property type="term" value="P:mRNA processing"/>
    <property type="evidence" value="ECO:0007669"/>
    <property type="project" value="UniProtKB-KW"/>
</dbReference>
<comment type="similarity">
    <text evidence="4">Belongs to the poly(A) polymerase family.</text>
</comment>
<keyword evidence="11" id="KW-0460">Magnesium</keyword>
<feature type="compositionally biased region" description="Low complexity" evidence="14">
    <location>
        <begin position="17"/>
        <end position="34"/>
    </location>
</feature>
<dbReference type="GO" id="GO:0046872">
    <property type="term" value="F:metal ion binding"/>
    <property type="evidence" value="ECO:0007669"/>
    <property type="project" value="UniProtKB-KW"/>
</dbReference>
<proteinExistence type="inferred from homology"/>
<dbReference type="Gene3D" id="3.30.460.10">
    <property type="entry name" value="Beta Polymerase, domain 2"/>
    <property type="match status" value="1"/>
</dbReference>
<feature type="domain" description="Poly(A) polymerase nucleotidyltransferase" evidence="17">
    <location>
        <begin position="180"/>
        <end position="370"/>
    </location>
</feature>
<dbReference type="InterPro" id="IPR007012">
    <property type="entry name" value="PolA_pol_cen_dom"/>
</dbReference>
<name>B0X9C5_CULQU</name>
<evidence type="ECO:0000256" key="1">
    <source>
        <dbReference type="ARBA" id="ARBA00001936"/>
    </source>
</evidence>
<evidence type="ECO:0000256" key="9">
    <source>
        <dbReference type="ARBA" id="ARBA00022741"/>
    </source>
</evidence>
<evidence type="ECO:0000313" key="18">
    <source>
        <dbReference type="EMBL" id="EDS43094.1"/>
    </source>
</evidence>
<gene>
    <name evidence="19" type="primary">6049499</name>
    <name evidence="18" type="ORF">CpipJ_CPIJ016239</name>
</gene>
<sequence length="554" mass="62289">MTNKVRGSGTGGGGNGLSTSLSGSSLRDNWSRSTSWREEESVIGDGPGGRPLHSSSAGGGYKPRMSALSGGDLNTSGGPGGALRRHWDADDQLPEWATENPSDYGGKPRKRRTPAAKRSLNRYGTLRRMKSLQKPANRNSGVRDGVPGVPHLLQLFPVAVRIPTRRPQQQHRLAATKLMGMTSAISLAEPKKEDHTKTVELQKALEPYNVFEDESKLNHRMEILSKLNTLVKQWVRNVSISKNMPEVLAEKLGGKIYTFGSYRLSVNHKGTNIDALCVAPRNIERQDYFGSFFELLKKQPEYRAVEEALVPVVKMKFDGIKIDLLFARLALKEIPDKFDLREDMLLKNLDPKLVRSLNGCRATDEILRPVPNIDNFRLALQHGIYSNSLGYFGGVSWAMLVARTCQLLNVVAATQVHKCFLVFSRWKLRQNLGFQLWDPRVNVQGQFHLMSIITPAYPQQNSTFHVSRSTRKVMLNEFNRGMQITDEIMLDKAGWDKLIATLSYSTLVTSNNTDDHLEWCGLVESKIRYLIQNLERILPINLAHVKPKCFEQQD</sequence>
<evidence type="ECO:0000256" key="2">
    <source>
        <dbReference type="ARBA" id="ARBA00001946"/>
    </source>
</evidence>
<dbReference type="FunFam" id="3.30.460.10:FF:000002">
    <property type="entry name" value="Poly(A) polymerase alpha, putative"/>
    <property type="match status" value="1"/>
</dbReference>
<evidence type="ECO:0000259" key="17">
    <source>
        <dbReference type="Pfam" id="PF20750"/>
    </source>
</evidence>
<reference evidence="19" key="2">
    <citation type="submission" date="2020-05" db="UniProtKB">
        <authorList>
            <consortium name="EnsemblMetazoa"/>
        </authorList>
    </citation>
    <scope>IDENTIFICATION</scope>
    <source>
        <strain evidence="19">JHB</strain>
    </source>
</reference>
<protein>
    <recommendedName>
        <fullName evidence="5">polynucleotide adenylyltransferase</fullName>
        <ecNumber evidence="5">2.7.7.19</ecNumber>
    </recommendedName>
</protein>
<evidence type="ECO:0000256" key="13">
    <source>
        <dbReference type="ARBA" id="ARBA00048830"/>
    </source>
</evidence>
<feature type="domain" description="Poly(A) polymerase central" evidence="16">
    <location>
        <begin position="379"/>
        <end position="499"/>
    </location>
</feature>
<feature type="region of interest" description="Disordered" evidence="14">
    <location>
        <begin position="1"/>
        <end position="118"/>
    </location>
</feature>
<dbReference type="STRING" id="7176.B0X9C5"/>
<evidence type="ECO:0000256" key="6">
    <source>
        <dbReference type="ARBA" id="ARBA00022664"/>
    </source>
</evidence>
<keyword evidence="9" id="KW-0547">Nucleotide-binding</keyword>
<dbReference type="InterPro" id="IPR048840">
    <property type="entry name" value="PolA_pol_NTPase"/>
</dbReference>
<comment type="cofactor">
    <cofactor evidence="1">
        <name>Mn(2+)</name>
        <dbReference type="ChEBI" id="CHEBI:29035"/>
    </cofactor>
</comment>
<dbReference type="CDD" id="cd05402">
    <property type="entry name" value="NT_PAP_TUTase"/>
    <property type="match status" value="1"/>
</dbReference>
<keyword evidence="7" id="KW-0808">Transferase</keyword>
<dbReference type="InterPro" id="IPR043519">
    <property type="entry name" value="NT_sf"/>
</dbReference>
<comment type="cofactor">
    <cofactor evidence="2">
        <name>Mg(2+)</name>
        <dbReference type="ChEBI" id="CHEBI:18420"/>
    </cofactor>
</comment>
<dbReference type="HOGENOM" id="CLU_011511_4_3_1"/>
<organism>
    <name type="scientific">Culex quinquefasciatus</name>
    <name type="common">Southern house mosquito</name>
    <name type="synonym">Culex pungens</name>
    <dbReference type="NCBI Taxonomy" id="7176"/>
    <lineage>
        <taxon>Eukaryota</taxon>
        <taxon>Metazoa</taxon>
        <taxon>Ecdysozoa</taxon>
        <taxon>Arthropoda</taxon>
        <taxon>Hexapoda</taxon>
        <taxon>Insecta</taxon>
        <taxon>Pterygota</taxon>
        <taxon>Neoptera</taxon>
        <taxon>Endopterygota</taxon>
        <taxon>Diptera</taxon>
        <taxon>Nematocera</taxon>
        <taxon>Culicoidea</taxon>
        <taxon>Culicidae</taxon>
        <taxon>Culicinae</taxon>
        <taxon>Culicini</taxon>
        <taxon>Culex</taxon>
        <taxon>Culex</taxon>
    </lineage>
</organism>
<dbReference type="AlphaFoldDB" id="B0X9C5"/>
<accession>B0X9C5</accession>
<keyword evidence="12" id="KW-0539">Nucleus</keyword>
<dbReference type="Pfam" id="PF04928">
    <property type="entry name" value="PAP_central"/>
    <property type="match status" value="1"/>
</dbReference>
<evidence type="ECO:0000259" key="16">
    <source>
        <dbReference type="Pfam" id="PF04928"/>
    </source>
</evidence>
<dbReference type="GO" id="GO:0003723">
    <property type="term" value="F:RNA binding"/>
    <property type="evidence" value="ECO:0007669"/>
    <property type="project" value="InterPro"/>
</dbReference>
<evidence type="ECO:0000256" key="10">
    <source>
        <dbReference type="ARBA" id="ARBA00022840"/>
    </source>
</evidence>
<evidence type="ECO:0000256" key="11">
    <source>
        <dbReference type="ARBA" id="ARBA00022842"/>
    </source>
</evidence>
<evidence type="ECO:0000313" key="20">
    <source>
        <dbReference type="Proteomes" id="UP000002320"/>
    </source>
</evidence>
<evidence type="ECO:0000313" key="19">
    <source>
        <dbReference type="EnsemblMetazoa" id="CPIJ016239-PA"/>
    </source>
</evidence>
<dbReference type="Gene3D" id="3.30.70.590">
    <property type="entry name" value="Poly(A) polymerase predicted RNA binding domain"/>
    <property type="match status" value="1"/>
</dbReference>
<evidence type="ECO:0000259" key="15">
    <source>
        <dbReference type="Pfam" id="PF04926"/>
    </source>
</evidence>
<dbReference type="Pfam" id="PF04926">
    <property type="entry name" value="PAP_RNA-bind"/>
    <property type="match status" value="1"/>
</dbReference>
<dbReference type="SUPFAM" id="SSF81301">
    <property type="entry name" value="Nucleotidyltransferase"/>
    <property type="match status" value="1"/>
</dbReference>
<evidence type="ECO:0000256" key="14">
    <source>
        <dbReference type="SAM" id="MobiDB-lite"/>
    </source>
</evidence>
<evidence type="ECO:0000256" key="8">
    <source>
        <dbReference type="ARBA" id="ARBA00022723"/>
    </source>
</evidence>
<dbReference type="VEuPathDB" id="VectorBase:CQUJHB012401"/>
<dbReference type="Pfam" id="PF20750">
    <property type="entry name" value="PAP_NTPase"/>
    <property type="match status" value="1"/>
</dbReference>
<reference evidence="18" key="1">
    <citation type="submission" date="2007-03" db="EMBL/GenBank/DDBJ databases">
        <title>Annotation of Culex pipiens quinquefasciatus.</title>
        <authorList>
            <consortium name="The Broad Institute Genome Sequencing Platform"/>
            <person name="Atkinson P.W."/>
            <person name="Hemingway J."/>
            <person name="Christensen B.M."/>
            <person name="Higgs S."/>
            <person name="Kodira C."/>
            <person name="Hannick L."/>
            <person name="Megy K."/>
            <person name="O'Leary S."/>
            <person name="Pearson M."/>
            <person name="Haas B.J."/>
            <person name="Mauceli E."/>
            <person name="Wortman J.R."/>
            <person name="Lee N.H."/>
            <person name="Guigo R."/>
            <person name="Stanke M."/>
            <person name="Alvarado L."/>
            <person name="Amedeo P."/>
            <person name="Antoine C.H."/>
            <person name="Arensburger P."/>
            <person name="Bidwell S.L."/>
            <person name="Crawford M."/>
            <person name="Camaro F."/>
            <person name="Devon K."/>
            <person name="Engels R."/>
            <person name="Hammond M."/>
            <person name="Howarth C."/>
            <person name="Koehrsen M."/>
            <person name="Lawson D."/>
            <person name="Montgomery P."/>
            <person name="Nene V."/>
            <person name="Nusbaum C."/>
            <person name="Puiu D."/>
            <person name="Romero-Severson J."/>
            <person name="Severson D.W."/>
            <person name="Shumway M."/>
            <person name="Sisk P."/>
            <person name="Stolte C."/>
            <person name="Zeng Q."/>
            <person name="Eisenstadt E."/>
            <person name="Fraser-Liggett C."/>
            <person name="Strausberg R."/>
            <person name="Galagan J."/>
            <person name="Birren B."/>
            <person name="Collins F.H."/>
        </authorList>
    </citation>
    <scope>NUCLEOTIDE SEQUENCE [LARGE SCALE GENOMIC DNA]</scope>
    <source>
        <strain evidence="18">JHB</strain>
    </source>
</reference>
<dbReference type="InParanoid" id="B0X9C5"/>
<keyword evidence="10" id="KW-0067">ATP-binding</keyword>
<evidence type="ECO:0000256" key="5">
    <source>
        <dbReference type="ARBA" id="ARBA00012388"/>
    </source>
</evidence>
<dbReference type="SUPFAM" id="SSF55003">
    <property type="entry name" value="PAP/Archaeal CCA-adding enzyme, C-terminal domain"/>
    <property type="match status" value="1"/>
</dbReference>
<evidence type="ECO:0000256" key="7">
    <source>
        <dbReference type="ARBA" id="ARBA00022679"/>
    </source>
</evidence>
<dbReference type="PANTHER" id="PTHR10682">
    <property type="entry name" value="POLY A POLYMERASE"/>
    <property type="match status" value="1"/>
</dbReference>
<dbReference type="VEuPathDB" id="VectorBase:CQUJHB015274"/>
<dbReference type="PANTHER" id="PTHR10682:SF10">
    <property type="entry name" value="POLYNUCLEOTIDE ADENYLYLTRANSFERASE"/>
    <property type="match status" value="1"/>
</dbReference>
<dbReference type="KEGG" id="cqu:CpipJ_CPIJ016239"/>
<keyword evidence="20" id="KW-1185">Reference proteome</keyword>
<dbReference type="GO" id="GO:0005524">
    <property type="term" value="F:ATP binding"/>
    <property type="evidence" value="ECO:0007669"/>
    <property type="project" value="UniProtKB-KW"/>
</dbReference>